<evidence type="ECO:0000313" key="3">
    <source>
        <dbReference type="Proteomes" id="UP000027456"/>
    </source>
</evidence>
<accession>A0A074SCX8</accession>
<dbReference type="Gene3D" id="3.90.226.10">
    <property type="entry name" value="2-enoyl-CoA Hydratase, Chain A, domain 1"/>
    <property type="match status" value="1"/>
</dbReference>
<evidence type="ECO:0000256" key="1">
    <source>
        <dbReference type="SAM" id="SignalP"/>
    </source>
</evidence>
<dbReference type="HOGENOM" id="CLU_019851_0_0_1"/>
<dbReference type="InterPro" id="IPR029045">
    <property type="entry name" value="ClpP/crotonase-like_dom_sf"/>
</dbReference>
<evidence type="ECO:0000313" key="2">
    <source>
        <dbReference type="EMBL" id="KEP47897.1"/>
    </source>
</evidence>
<keyword evidence="3" id="KW-1185">Reference proteome</keyword>
<keyword evidence="1" id="KW-0732">Signal</keyword>
<dbReference type="EMBL" id="AZST01000623">
    <property type="protein sequence ID" value="KEP47897.1"/>
    <property type="molecule type" value="Genomic_DNA"/>
</dbReference>
<reference evidence="2 3" key="1">
    <citation type="submission" date="2013-12" db="EMBL/GenBank/DDBJ databases">
        <authorList>
            <person name="Cubeta M."/>
            <person name="Pakala S."/>
            <person name="Fedorova N."/>
            <person name="Thomas E."/>
            <person name="Dean R."/>
            <person name="Jabaji S."/>
            <person name="Neate S."/>
            <person name="Toda T."/>
            <person name="Tavantzis S."/>
            <person name="Vilgalys R."/>
            <person name="Bharathan N."/>
            <person name="Pakala S."/>
            <person name="Losada L.S."/>
            <person name="Zafar N."/>
            <person name="Nierman W."/>
        </authorList>
    </citation>
    <scope>NUCLEOTIDE SEQUENCE [LARGE SCALE GENOMIC DNA]</scope>
    <source>
        <strain evidence="2 3">123E</strain>
    </source>
</reference>
<feature type="chain" id="PRO_5001698726" evidence="1">
    <location>
        <begin position="18"/>
        <end position="688"/>
    </location>
</feature>
<comment type="caution">
    <text evidence="2">The sequence shown here is derived from an EMBL/GenBank/DDBJ whole genome shotgun (WGS) entry which is preliminary data.</text>
</comment>
<feature type="signal peptide" evidence="1">
    <location>
        <begin position="1"/>
        <end position="17"/>
    </location>
</feature>
<gene>
    <name evidence="2" type="ORF">V565_140080</name>
</gene>
<dbReference type="Proteomes" id="UP000027456">
    <property type="component" value="Unassembled WGS sequence"/>
</dbReference>
<proteinExistence type="predicted"/>
<sequence>MHSSLLLAFALSAFVSGTPLHVTRTDPCAIISNTTWLKPSEVHSCLSYFSFNTTLRDNVVDVLSKTFDQFHASTKFHLNMPEPFKDLTIDILGELQRIKQSTYSSDFELHQDVSRTVKRLGDGHAGYANYCYDSLFVTYLPFPLAVLAQPGNEDVQHIHIVPEASEIATMVFGKGALKIWRSALGRNLSDFDGARIVSIGGKDPWDVVDAYAAVSGSYQSKTTRQNNFFSSYQLQGYRMGDFAESALPIWGDSVSLTLVRNGTSTEETYDVPYLSRKESGTVNFTNAKELWANNCRPTRSTNGQSYVDQVSRKKGKTITGAEVVSPDDPYSAPARFQRDPIIPQVYRGRRLAVSSLINDGPQIDMALPEHMIATGNVSGTGDMNWFVLKDRKTAVLRLLSFSGDFPALQQNVLDGIDAVKSAGASRLLIDVTNNGGGIVCLASWLHRVLAGPEPELDFQPGMNGSVRAQELPKKIVDAIVNNRTGLSATELLNSLYKPSEWKNINNKTFPTDYNWLDPGVEVQINGVADTFSQSMGDTCLPFDIEPPKSRPFEFENIAIMSDGRCGSSCSLFSILMHVRHKVKTVVVGGKPGTSQQYCGIVGGQSSNFALMDSELKTFELKNDSLAPPDFLTNSLQGIVWRLAFSPSDSSTFEEFKSHPAQYAFPLLPSTVNNSNALWKDVARRLWRE</sequence>
<dbReference type="PANTHER" id="PTHR37049:SF5">
    <property type="entry name" value="TAIL SPECIFIC PROTEASE DOMAIN-CONTAINING PROTEIN"/>
    <property type="match status" value="1"/>
</dbReference>
<protein>
    <submittedName>
        <fullName evidence="2">Peptidase S41 family protein</fullName>
    </submittedName>
</protein>
<dbReference type="AlphaFoldDB" id="A0A074SCX8"/>
<dbReference type="STRING" id="1423351.A0A074SCX8"/>
<dbReference type="SUPFAM" id="SSF52096">
    <property type="entry name" value="ClpP/crotonase"/>
    <property type="match status" value="1"/>
</dbReference>
<dbReference type="OrthoDB" id="27214at2759"/>
<dbReference type="PANTHER" id="PTHR37049">
    <property type="entry name" value="PEPTIDASE S41 FAMILY PROTEIN"/>
    <property type="match status" value="1"/>
</dbReference>
<name>A0A074SCX8_9AGAM</name>
<dbReference type="InterPro" id="IPR052766">
    <property type="entry name" value="S41A_metabolite_peptidase"/>
</dbReference>
<organism evidence="2 3">
    <name type="scientific">Rhizoctonia solani 123E</name>
    <dbReference type="NCBI Taxonomy" id="1423351"/>
    <lineage>
        <taxon>Eukaryota</taxon>
        <taxon>Fungi</taxon>
        <taxon>Dikarya</taxon>
        <taxon>Basidiomycota</taxon>
        <taxon>Agaricomycotina</taxon>
        <taxon>Agaricomycetes</taxon>
        <taxon>Cantharellales</taxon>
        <taxon>Ceratobasidiaceae</taxon>
        <taxon>Rhizoctonia</taxon>
    </lineage>
</organism>